<dbReference type="Gene3D" id="3.40.50.720">
    <property type="entry name" value="NAD(P)-binding Rossmann-like Domain"/>
    <property type="match status" value="1"/>
</dbReference>
<organism evidence="1 2">
    <name type="scientific">Sphingobacterium deserti</name>
    <dbReference type="NCBI Taxonomy" id="1229276"/>
    <lineage>
        <taxon>Bacteria</taxon>
        <taxon>Pseudomonadati</taxon>
        <taxon>Bacteroidota</taxon>
        <taxon>Sphingobacteriia</taxon>
        <taxon>Sphingobacteriales</taxon>
        <taxon>Sphingobacteriaceae</taxon>
        <taxon>Sphingobacterium</taxon>
    </lineage>
</organism>
<dbReference type="Proteomes" id="UP000031802">
    <property type="component" value="Unassembled WGS sequence"/>
</dbReference>
<dbReference type="OrthoDB" id="9774199at2"/>
<sequence length="287" mass="33717">MDILISGLNNYVGQRSVSLMADEETNVYAITRNIKLFEKRLFEPVRAKLYEADLLKTEVEADLPIPKIDAAFYFTQVPTLHDIVNLKMELLFLRNFIHILKTKNCSRLVYVARLIDKICIQVILDLFEEFNMDYTIVLKNSVVGQGSLIDRVFKNIAKRKFIFYSQRYANRVFQPLGAHDLIRWLKRMLHISAFHYKVLEVGGEEEYSFLKIFDCYKQLELIPSGQRIVNVPGWLVKFMYQYKLDISSTDYAELSRIIQSDNRTGNTWKAEMPFEFSRVNDILRVDK</sequence>
<dbReference type="PATRIC" id="fig|1229276.3.peg.2696"/>
<protein>
    <submittedName>
        <fullName evidence="1">Uncharacterized protein</fullName>
    </submittedName>
</protein>
<dbReference type="SUPFAM" id="SSF51735">
    <property type="entry name" value="NAD(P)-binding Rossmann-fold domains"/>
    <property type="match status" value="1"/>
</dbReference>
<comment type="caution">
    <text evidence="1">The sequence shown here is derived from an EMBL/GenBank/DDBJ whole genome shotgun (WGS) entry which is preliminary data.</text>
</comment>
<dbReference type="InterPro" id="IPR036291">
    <property type="entry name" value="NAD(P)-bd_dom_sf"/>
</dbReference>
<dbReference type="AlphaFoldDB" id="A0A0B8T3E5"/>
<evidence type="ECO:0000313" key="2">
    <source>
        <dbReference type="Proteomes" id="UP000031802"/>
    </source>
</evidence>
<accession>A0A0B8T3E5</accession>
<reference evidence="2" key="1">
    <citation type="submission" date="2014-04" db="EMBL/GenBank/DDBJ databases">
        <title>Whole-Genome optical mapping and complete genome sequence of Sphingobacterium deserti sp. nov., a new spaces isolated from desert in the west of China.</title>
        <authorList>
            <person name="Teng C."/>
            <person name="Zhou Z."/>
            <person name="Li X."/>
            <person name="Chen M."/>
            <person name="Lin M."/>
            <person name="Wang L."/>
            <person name="Su S."/>
            <person name="Zhang C."/>
            <person name="Zhang W."/>
        </authorList>
    </citation>
    <scope>NUCLEOTIDE SEQUENCE [LARGE SCALE GENOMIC DNA]</scope>
    <source>
        <strain evidence="2">ACCC05744</strain>
    </source>
</reference>
<dbReference type="eggNOG" id="COG0702">
    <property type="taxonomic scope" value="Bacteria"/>
</dbReference>
<gene>
    <name evidence="1" type="ORF">DI53_2624</name>
</gene>
<dbReference type="EMBL" id="JJMU01000048">
    <property type="protein sequence ID" value="KGE13563.1"/>
    <property type="molecule type" value="Genomic_DNA"/>
</dbReference>
<reference evidence="1 2" key="2">
    <citation type="journal article" date="2015" name="PLoS ONE">
        <title>Whole-Genome Optical Mapping and Finished Genome Sequence of Sphingobacterium deserti sp. nov., a New Species Isolated from the Western Desert of China.</title>
        <authorList>
            <person name="Teng C."/>
            <person name="Zhou Z."/>
            <person name="Molnar I."/>
            <person name="Li X."/>
            <person name="Tang R."/>
            <person name="Chen M."/>
            <person name="Wang L."/>
            <person name="Su S."/>
            <person name="Zhang W."/>
            <person name="Lin M."/>
        </authorList>
    </citation>
    <scope>NUCLEOTIDE SEQUENCE [LARGE SCALE GENOMIC DNA]</scope>
    <source>
        <strain evidence="2">ACCC05744</strain>
    </source>
</reference>
<dbReference type="RefSeq" id="WP_037500130.1">
    <property type="nucleotide sequence ID" value="NZ_JJMU01000048.1"/>
</dbReference>
<name>A0A0B8T3E5_9SPHI</name>
<keyword evidence="2" id="KW-1185">Reference proteome</keyword>
<evidence type="ECO:0000313" key="1">
    <source>
        <dbReference type="EMBL" id="KGE13563.1"/>
    </source>
</evidence>
<proteinExistence type="predicted"/>
<dbReference type="STRING" id="1229276.DI53_2624"/>